<evidence type="ECO:0000313" key="2">
    <source>
        <dbReference type="Proteomes" id="UP000184108"/>
    </source>
</evidence>
<proteinExistence type="predicted"/>
<sequence length="127" mass="14681">MDQNLVNTYEVKFENKTMKWDGFFGKKNSKIIETNNYCLTCFLICWNSVSEINDSLLPDINEALADAALEIESDSAPVDIIMFKNTVDFYDRDGYVNSMPLKDFKEIVIGWRDFLNTHPLNGAKVYF</sequence>
<reference evidence="2" key="1">
    <citation type="submission" date="2016-11" db="EMBL/GenBank/DDBJ databases">
        <authorList>
            <person name="Varghese N."/>
            <person name="Submissions S."/>
        </authorList>
    </citation>
    <scope>NUCLEOTIDE SEQUENCE [LARGE SCALE GENOMIC DNA]</scope>
    <source>
        <strain evidence="2">YR203</strain>
    </source>
</reference>
<accession>A0A1M5DQJ4</accession>
<dbReference type="RefSeq" id="WP_139259906.1">
    <property type="nucleotide sequence ID" value="NZ_FQVE01000003.1"/>
</dbReference>
<dbReference type="EMBL" id="FQVE01000003">
    <property type="protein sequence ID" value="SHF69186.1"/>
    <property type="molecule type" value="Genomic_DNA"/>
</dbReference>
<evidence type="ECO:0000313" key="1">
    <source>
        <dbReference type="EMBL" id="SHF69186.1"/>
    </source>
</evidence>
<organism evidence="1 2">
    <name type="scientific">Chryseobacterium vrystaatense</name>
    <dbReference type="NCBI Taxonomy" id="307480"/>
    <lineage>
        <taxon>Bacteria</taxon>
        <taxon>Pseudomonadati</taxon>
        <taxon>Bacteroidota</taxon>
        <taxon>Flavobacteriia</taxon>
        <taxon>Flavobacteriales</taxon>
        <taxon>Weeksellaceae</taxon>
        <taxon>Chryseobacterium group</taxon>
        <taxon>Chryseobacterium</taxon>
    </lineage>
</organism>
<dbReference type="Proteomes" id="UP000184108">
    <property type="component" value="Unassembled WGS sequence"/>
</dbReference>
<protein>
    <submittedName>
        <fullName evidence="1">Uncharacterized protein</fullName>
    </submittedName>
</protein>
<name>A0A1M5DQJ4_9FLAO</name>
<gene>
    <name evidence="1" type="ORF">SAMN02787073_2682</name>
</gene>
<dbReference type="AlphaFoldDB" id="A0A1M5DQJ4"/>